<dbReference type="InterPro" id="IPR017937">
    <property type="entry name" value="Thioredoxin_CS"/>
</dbReference>
<feature type="transmembrane region" description="Helical" evidence="8">
    <location>
        <begin position="50"/>
        <end position="73"/>
    </location>
</feature>
<dbReference type="OrthoDB" id="9811036at2"/>
<dbReference type="GO" id="GO:0015035">
    <property type="term" value="F:protein-disulfide reductase activity"/>
    <property type="evidence" value="ECO:0007669"/>
    <property type="project" value="TreeGrafter"/>
</dbReference>
<feature type="domain" description="Rhodanese" evidence="9">
    <location>
        <begin position="1"/>
        <end position="29"/>
    </location>
</feature>
<name>D6SLT0_9BACT</name>
<gene>
    <name evidence="11" type="ORF">Dthio_PD3070</name>
</gene>
<keyword evidence="6 8" id="KW-0472">Membrane</keyword>
<protein>
    <submittedName>
        <fullName evidence="11">Cytochrome c biogenesis protein transmembrane region</fullName>
    </submittedName>
</protein>
<dbReference type="Gene3D" id="3.40.30.10">
    <property type="entry name" value="Glutaredoxin"/>
    <property type="match status" value="1"/>
</dbReference>
<evidence type="ECO:0000256" key="4">
    <source>
        <dbReference type="ARBA" id="ARBA00022748"/>
    </source>
</evidence>
<dbReference type="InterPro" id="IPR003834">
    <property type="entry name" value="Cyt_c_assmbl_TM_dom"/>
</dbReference>
<feature type="transmembrane region" description="Helical" evidence="8">
    <location>
        <begin position="249"/>
        <end position="266"/>
    </location>
</feature>
<evidence type="ECO:0000259" key="9">
    <source>
        <dbReference type="PROSITE" id="PS50206"/>
    </source>
</evidence>
<dbReference type="InterPro" id="IPR036249">
    <property type="entry name" value="Thioredoxin-like_sf"/>
</dbReference>
<evidence type="ECO:0000256" key="5">
    <source>
        <dbReference type="ARBA" id="ARBA00022989"/>
    </source>
</evidence>
<evidence type="ECO:0000256" key="8">
    <source>
        <dbReference type="SAM" id="Phobius"/>
    </source>
</evidence>
<dbReference type="InterPro" id="IPR001763">
    <property type="entry name" value="Rhodanese-like_dom"/>
</dbReference>
<evidence type="ECO:0000256" key="1">
    <source>
        <dbReference type="ARBA" id="ARBA00004651"/>
    </source>
</evidence>
<dbReference type="SUPFAM" id="SSF52833">
    <property type="entry name" value="Thioredoxin-like"/>
    <property type="match status" value="1"/>
</dbReference>
<sequence length="448" mass="47961">MAVSLGYENVYRDPKGFEAWEEEGYPVHSLPAEAPATPLEAEGPGTLEGLALFGTLAAVFAGGLALNLTPCVYPLIPITVSFFGGMGGQGRGRLLIHGGLYILGLATTNSILGVAAALTGGLIGGLLQNPLVLAGIALVLLIFALSMFGFWELRLPASLNQAASRSFGGYFGSLFMGLTIGVVAAPCIGPFVLGLLAWVATMGSPLLGFAVFFTLSLGLGVPLFFLAVFSGKLQSLPRSGEWMIWVRKLLGWILVGMAVYFLKPLLGDPAGTFVMAAVFLAAALHLGVLDKTQAGFRAFVWMKSAVLLVGMTLAVFIAGSYALQGPGVAWDDYSEALLEQAGEENKPVMLDFYADWCAPCRQLENVTFQDQDVVELSREFITIKVDMTRGGVELHERLVAEYEVRGVPTVIFLTPEGQEMEDLRVVDFIPPGEFLGLMHNALQKTEKE</sequence>
<dbReference type="Pfam" id="PF02683">
    <property type="entry name" value="DsbD_TM"/>
    <property type="match status" value="1"/>
</dbReference>
<evidence type="ECO:0000256" key="6">
    <source>
        <dbReference type="ARBA" id="ARBA00023136"/>
    </source>
</evidence>
<evidence type="ECO:0000313" key="11">
    <source>
        <dbReference type="EMBL" id="EFI35641.1"/>
    </source>
</evidence>
<evidence type="ECO:0000256" key="7">
    <source>
        <dbReference type="ARBA" id="ARBA00023284"/>
    </source>
</evidence>
<feature type="transmembrane region" description="Helical" evidence="8">
    <location>
        <begin position="301"/>
        <end position="323"/>
    </location>
</feature>
<accession>D6SLT0</accession>
<evidence type="ECO:0000259" key="10">
    <source>
        <dbReference type="PROSITE" id="PS51352"/>
    </source>
</evidence>
<comment type="subcellular location">
    <subcellularLocation>
        <location evidence="1">Cell membrane</location>
        <topology evidence="1">Multi-pass membrane protein</topology>
    </subcellularLocation>
</comment>
<dbReference type="PROSITE" id="PS00194">
    <property type="entry name" value="THIOREDOXIN_1"/>
    <property type="match status" value="1"/>
</dbReference>
<dbReference type="GO" id="GO:0045454">
    <property type="term" value="P:cell redox homeostasis"/>
    <property type="evidence" value="ECO:0007669"/>
    <property type="project" value="TreeGrafter"/>
</dbReference>
<dbReference type="PROSITE" id="PS50206">
    <property type="entry name" value="RHODANESE_3"/>
    <property type="match status" value="1"/>
</dbReference>
<keyword evidence="3 8" id="KW-0812">Transmembrane</keyword>
<dbReference type="GO" id="GO:0005886">
    <property type="term" value="C:plasma membrane"/>
    <property type="evidence" value="ECO:0007669"/>
    <property type="project" value="UniProtKB-SubCell"/>
</dbReference>
<keyword evidence="7" id="KW-0676">Redox-active center</keyword>
<feature type="transmembrane region" description="Helical" evidence="8">
    <location>
        <begin position="272"/>
        <end position="289"/>
    </location>
</feature>
<keyword evidence="5 8" id="KW-1133">Transmembrane helix</keyword>
<dbReference type="Pfam" id="PF13899">
    <property type="entry name" value="Thioredoxin_7"/>
    <property type="match status" value="1"/>
</dbReference>
<dbReference type="InterPro" id="IPR013766">
    <property type="entry name" value="Thioredoxin_domain"/>
</dbReference>
<keyword evidence="12" id="KW-1185">Reference proteome</keyword>
<dbReference type="AlphaFoldDB" id="D6SLT0"/>
<reference evidence="11" key="1">
    <citation type="submission" date="2010-05" db="EMBL/GenBank/DDBJ databases">
        <title>The draft genome of Desulfonatronospira thiodismutans ASO3-1.</title>
        <authorList>
            <consortium name="US DOE Joint Genome Institute (JGI-PGF)"/>
            <person name="Lucas S."/>
            <person name="Copeland A."/>
            <person name="Lapidus A."/>
            <person name="Cheng J.-F."/>
            <person name="Bruce D."/>
            <person name="Goodwin L."/>
            <person name="Pitluck S."/>
            <person name="Chertkov O."/>
            <person name="Brettin T."/>
            <person name="Detter J.C."/>
            <person name="Han C."/>
            <person name="Land M.L."/>
            <person name="Hauser L."/>
            <person name="Kyrpides N."/>
            <person name="Mikhailova N."/>
            <person name="Muyzer G."/>
            <person name="Woyke T."/>
        </authorList>
    </citation>
    <scope>NUCLEOTIDE SEQUENCE [LARGE SCALE GENOMIC DNA]</scope>
    <source>
        <strain evidence="11">ASO3-1</strain>
    </source>
</reference>
<organism evidence="11 12">
    <name type="scientific">Desulfonatronospira thiodismutans ASO3-1</name>
    <dbReference type="NCBI Taxonomy" id="555779"/>
    <lineage>
        <taxon>Bacteria</taxon>
        <taxon>Pseudomonadati</taxon>
        <taxon>Thermodesulfobacteriota</taxon>
        <taxon>Desulfovibrionia</taxon>
        <taxon>Desulfovibrionales</taxon>
        <taxon>Desulfonatronovibrionaceae</taxon>
        <taxon>Desulfonatronospira</taxon>
    </lineage>
</organism>
<proteinExistence type="predicted"/>
<keyword evidence="4" id="KW-0201">Cytochrome c-type biogenesis</keyword>
<feature type="transmembrane region" description="Helical" evidence="8">
    <location>
        <begin position="174"/>
        <end position="200"/>
    </location>
</feature>
<dbReference type="PANTHER" id="PTHR32234">
    <property type="entry name" value="THIOL:DISULFIDE INTERCHANGE PROTEIN DSBD"/>
    <property type="match status" value="1"/>
</dbReference>
<feature type="transmembrane region" description="Helical" evidence="8">
    <location>
        <begin position="94"/>
        <end position="119"/>
    </location>
</feature>
<feature type="transmembrane region" description="Helical" evidence="8">
    <location>
        <begin position="206"/>
        <end position="229"/>
    </location>
</feature>
<evidence type="ECO:0000256" key="2">
    <source>
        <dbReference type="ARBA" id="ARBA00022475"/>
    </source>
</evidence>
<evidence type="ECO:0000313" key="12">
    <source>
        <dbReference type="Proteomes" id="UP000005496"/>
    </source>
</evidence>
<keyword evidence="2" id="KW-1003">Cell membrane</keyword>
<dbReference type="GO" id="GO:0017004">
    <property type="term" value="P:cytochrome complex assembly"/>
    <property type="evidence" value="ECO:0007669"/>
    <property type="project" value="UniProtKB-KW"/>
</dbReference>
<comment type="caution">
    <text evidence="11">The sequence shown here is derived from an EMBL/GenBank/DDBJ whole genome shotgun (WGS) entry which is preliminary data.</text>
</comment>
<dbReference type="eggNOG" id="COG4232">
    <property type="taxonomic scope" value="Bacteria"/>
</dbReference>
<evidence type="ECO:0000256" key="3">
    <source>
        <dbReference type="ARBA" id="ARBA00022692"/>
    </source>
</evidence>
<dbReference type="EMBL" id="ACJN02000001">
    <property type="protein sequence ID" value="EFI35641.1"/>
    <property type="molecule type" value="Genomic_DNA"/>
</dbReference>
<feature type="domain" description="Thioredoxin" evidence="10">
    <location>
        <begin position="307"/>
        <end position="443"/>
    </location>
</feature>
<dbReference type="PANTHER" id="PTHR32234:SF0">
    <property type="entry name" value="THIOL:DISULFIDE INTERCHANGE PROTEIN DSBD"/>
    <property type="match status" value="1"/>
</dbReference>
<dbReference type="PROSITE" id="PS51352">
    <property type="entry name" value="THIOREDOXIN_2"/>
    <property type="match status" value="1"/>
</dbReference>
<dbReference type="Proteomes" id="UP000005496">
    <property type="component" value="Unassembled WGS sequence"/>
</dbReference>
<feature type="transmembrane region" description="Helical" evidence="8">
    <location>
        <begin position="131"/>
        <end position="153"/>
    </location>
</feature>